<dbReference type="RefSeq" id="WP_203680181.1">
    <property type="nucleotide sequence ID" value="NZ_BOMW01000027.1"/>
</dbReference>
<organism evidence="1 2">
    <name type="scientific">Actinoplanes siamensis</name>
    <dbReference type="NCBI Taxonomy" id="1223317"/>
    <lineage>
        <taxon>Bacteria</taxon>
        <taxon>Bacillati</taxon>
        <taxon>Actinomycetota</taxon>
        <taxon>Actinomycetes</taxon>
        <taxon>Micromonosporales</taxon>
        <taxon>Micromonosporaceae</taxon>
        <taxon>Actinoplanes</taxon>
    </lineage>
</organism>
<gene>
    <name evidence="1" type="ORF">Asi03nite_29760</name>
</gene>
<name>A0A919TKL0_9ACTN</name>
<dbReference type="EMBL" id="BOMW01000027">
    <property type="protein sequence ID" value="GIF05438.1"/>
    <property type="molecule type" value="Genomic_DNA"/>
</dbReference>
<comment type="caution">
    <text evidence="1">The sequence shown here is derived from an EMBL/GenBank/DDBJ whole genome shotgun (WGS) entry which is preliminary data.</text>
</comment>
<dbReference type="Proteomes" id="UP000629619">
    <property type="component" value="Unassembled WGS sequence"/>
</dbReference>
<evidence type="ECO:0000313" key="1">
    <source>
        <dbReference type="EMBL" id="GIF05438.1"/>
    </source>
</evidence>
<reference evidence="1" key="1">
    <citation type="submission" date="2021-01" db="EMBL/GenBank/DDBJ databases">
        <title>Whole genome shotgun sequence of Actinoplanes siamensis NBRC 109076.</title>
        <authorList>
            <person name="Komaki H."/>
            <person name="Tamura T."/>
        </authorList>
    </citation>
    <scope>NUCLEOTIDE SEQUENCE</scope>
    <source>
        <strain evidence="1">NBRC 109076</strain>
    </source>
</reference>
<keyword evidence="2" id="KW-1185">Reference proteome</keyword>
<accession>A0A919TKL0</accession>
<proteinExistence type="predicted"/>
<sequence>MGLRLFPEAVLRSAGLPMRLLDDMVDDATVAEVDRDGARAAERAVAHADAALSALCATEAFQRAVALSHPDVLRHAVLSIAEGAGRRHRKRARTATALAQRLTTKNDTANGYGPMDRVALGGEPDLAQPVARADRGAEQAGFVSAWVAERIADAVAADPELAGRLPDRLVAAVEVTEYGLAAGDRRIRLTDAERGAVGQLARGDVGCEPAALDRLRRAGLVVRRLDIRPATVDPLGRLADDLRAVPGGQRWAGELDALRALAQRVADAPWRAQQAFVAELTRRVTALTGSLPERARGRFYTDRDVLYQEGRGAAAAYGVGGRLYERLVAGLEPVARLAAYYGRAQHLDHGDALRAVVGDREIGMVELMARLAAAPGWQHGVPARRAGVLTAQLGERWCRTGRLDRGELDALPGGAALDGVTEPAIFSPDVMLADGPEPGLVIGEVHSGLHTFGLFECFWPDNGSAAWAAGHTRLPDRWAQLVAPRSQGKAFIAELPVRSIEFRARAVRPGAVGLGAVRIRWDGPVPWLLLPGGERRLLVPGDQDNPLCRALSPGLALLPRLGAGDHTPRLSAGDVVVQRERWRVSVPAIERRDPAAQFARVRRWRRAIGLPERVFARPAGAPKPFFVDFRNPLLVDLFLHWAPAGADVELTEALPDRGQLWLRRGPERYTAELRISALWSADS</sequence>
<evidence type="ECO:0000313" key="2">
    <source>
        <dbReference type="Proteomes" id="UP000629619"/>
    </source>
</evidence>
<protein>
    <submittedName>
        <fullName evidence="1">Lantibiotic dehydratase</fullName>
    </submittedName>
</protein>
<dbReference type="AlphaFoldDB" id="A0A919TKL0"/>